<evidence type="ECO:0000256" key="2">
    <source>
        <dbReference type="ARBA" id="ARBA00022670"/>
    </source>
</evidence>
<protein>
    <submittedName>
        <fullName evidence="7">S8 family serine peptidase</fullName>
    </submittedName>
</protein>
<name>A0AAP2ZBD1_9EURY</name>
<gene>
    <name evidence="7" type="ORF">OB919_12850</name>
</gene>
<dbReference type="InterPro" id="IPR036852">
    <property type="entry name" value="Peptidase_S8/S53_dom_sf"/>
</dbReference>
<evidence type="ECO:0000256" key="1">
    <source>
        <dbReference type="ARBA" id="ARBA00011073"/>
    </source>
</evidence>
<dbReference type="Gene3D" id="3.40.50.200">
    <property type="entry name" value="Peptidase S8/S53 domain"/>
    <property type="match status" value="1"/>
</dbReference>
<dbReference type="InterPro" id="IPR023828">
    <property type="entry name" value="Peptidase_S8_Ser-AS"/>
</dbReference>
<dbReference type="InterPro" id="IPR000209">
    <property type="entry name" value="Peptidase_S8/S53_dom"/>
</dbReference>
<dbReference type="InterPro" id="IPR050131">
    <property type="entry name" value="Peptidase_S8_subtilisin-like"/>
</dbReference>
<dbReference type="RefSeq" id="WP_342809181.1">
    <property type="nucleotide sequence ID" value="NZ_JAOPJZ010000010.1"/>
</dbReference>
<keyword evidence="3" id="KW-0378">Hydrolase</keyword>
<organism evidence="7 8">
    <name type="scientific">Natronosalvus hydrolyticus</name>
    <dbReference type="NCBI Taxonomy" id="2979988"/>
    <lineage>
        <taxon>Archaea</taxon>
        <taxon>Methanobacteriati</taxon>
        <taxon>Methanobacteriota</taxon>
        <taxon>Stenosarchaea group</taxon>
        <taxon>Halobacteria</taxon>
        <taxon>Halobacteriales</taxon>
        <taxon>Natrialbaceae</taxon>
        <taxon>Natronosalvus</taxon>
    </lineage>
</organism>
<comment type="similarity">
    <text evidence="1 5">Belongs to the peptidase S8 family.</text>
</comment>
<evidence type="ECO:0000313" key="7">
    <source>
        <dbReference type="EMBL" id="MCU4752854.1"/>
    </source>
</evidence>
<comment type="caution">
    <text evidence="5">Lacks conserved residue(s) required for the propagation of feature annotation.</text>
</comment>
<dbReference type="SUPFAM" id="SSF52743">
    <property type="entry name" value="Subtilisin-like"/>
    <property type="match status" value="1"/>
</dbReference>
<dbReference type="Pfam" id="PF00082">
    <property type="entry name" value="Peptidase_S8"/>
    <property type="match status" value="1"/>
</dbReference>
<dbReference type="AlphaFoldDB" id="A0AAP2ZBD1"/>
<dbReference type="PROSITE" id="PS51892">
    <property type="entry name" value="SUBTILASE"/>
    <property type="match status" value="1"/>
</dbReference>
<evidence type="ECO:0000256" key="4">
    <source>
        <dbReference type="ARBA" id="ARBA00022825"/>
    </source>
</evidence>
<dbReference type="PANTHER" id="PTHR43806:SF11">
    <property type="entry name" value="CEREVISIN-RELATED"/>
    <property type="match status" value="1"/>
</dbReference>
<keyword evidence="8" id="KW-1185">Reference proteome</keyword>
<dbReference type="EMBL" id="JAOPJZ010000010">
    <property type="protein sequence ID" value="MCU4752854.1"/>
    <property type="molecule type" value="Genomic_DNA"/>
</dbReference>
<feature type="domain" description="Peptidase S8/S53" evidence="6">
    <location>
        <begin position="7"/>
        <end position="156"/>
    </location>
</feature>
<dbReference type="GO" id="GO:0006508">
    <property type="term" value="P:proteolysis"/>
    <property type="evidence" value="ECO:0007669"/>
    <property type="project" value="UniProtKB-KW"/>
</dbReference>
<reference evidence="7 8" key="1">
    <citation type="submission" date="2022-09" db="EMBL/GenBank/DDBJ databases">
        <title>Enrichment on poylsaccharides allowed isolation of novel metabolic and taxonomic groups of Haloarchaea.</title>
        <authorList>
            <person name="Sorokin D.Y."/>
            <person name="Elcheninov A.G."/>
            <person name="Khizhniak T.V."/>
            <person name="Kolganova T.V."/>
            <person name="Kublanov I.V."/>
        </authorList>
    </citation>
    <scope>NUCLEOTIDE SEQUENCE [LARGE SCALE GENOMIC DNA]</scope>
    <source>
        <strain evidence="7 8">AArc-curdl1</strain>
    </source>
</reference>
<dbReference type="PROSITE" id="PS00138">
    <property type="entry name" value="SUBTILASE_SER"/>
    <property type="match status" value="1"/>
</dbReference>
<sequence>MIFSFFLEWAIDSEADVIVFSLGAAGYIDLFIDPIHNAESTGTIIVSAIGNDGAGTSGSPGNIYGSMSVRAVDRTGSVASFSGGETISREQWGSSGAEWPESYVVPSGVAPVLTSLVPFQEDMRRLSGTSMATPHAAGTIALMRAVEPEASPDTIK</sequence>
<keyword evidence="4" id="KW-0720">Serine protease</keyword>
<dbReference type="Proteomes" id="UP001321047">
    <property type="component" value="Unassembled WGS sequence"/>
</dbReference>
<comment type="caution">
    <text evidence="7">The sequence shown here is derived from an EMBL/GenBank/DDBJ whole genome shotgun (WGS) entry which is preliminary data.</text>
</comment>
<keyword evidence="2" id="KW-0645">Protease</keyword>
<evidence type="ECO:0000259" key="6">
    <source>
        <dbReference type="Pfam" id="PF00082"/>
    </source>
</evidence>
<evidence type="ECO:0000256" key="5">
    <source>
        <dbReference type="PROSITE-ProRule" id="PRU01240"/>
    </source>
</evidence>
<evidence type="ECO:0000256" key="3">
    <source>
        <dbReference type="ARBA" id="ARBA00022801"/>
    </source>
</evidence>
<dbReference type="GO" id="GO:0004252">
    <property type="term" value="F:serine-type endopeptidase activity"/>
    <property type="evidence" value="ECO:0007669"/>
    <property type="project" value="InterPro"/>
</dbReference>
<evidence type="ECO:0000313" key="8">
    <source>
        <dbReference type="Proteomes" id="UP001321047"/>
    </source>
</evidence>
<proteinExistence type="inferred from homology"/>
<dbReference type="PANTHER" id="PTHR43806">
    <property type="entry name" value="PEPTIDASE S8"/>
    <property type="match status" value="1"/>
</dbReference>
<accession>A0AAP2ZBD1</accession>